<dbReference type="RefSeq" id="WP_132745746.1">
    <property type="nucleotide sequence ID" value="NZ_SLXK01000010.1"/>
</dbReference>
<dbReference type="InterPro" id="IPR050398">
    <property type="entry name" value="HssS/ArlS-like"/>
</dbReference>
<dbReference type="CDD" id="cd00082">
    <property type="entry name" value="HisKA"/>
    <property type="match status" value="1"/>
</dbReference>
<evidence type="ECO:0000256" key="8">
    <source>
        <dbReference type="ARBA" id="ARBA00022741"/>
    </source>
</evidence>
<sequence length="732" mass="83359">MDTKWKNSLVVLIWLILLTFGISGILSLITQGSQYIGSYYQTPRFDNDLNQFIGGLQTYELDAMTKEEAIDAIHVTEDDINTYRNIHYGDLPTQLSVIKDNYKQKITDAEAENNKDAVKKLKAARTKKLKDITEIFKNDELIKKKIKKNKAGQINAYYSNLNNQYPLFNRYKQDFKYYLKDTKTGKVYTNLKSTQDPDKYFKKDMVFIRSYPSANYGYLSVDNGSKYGNGELMHIINQTPRNFEGTIAVPKSLPADSIVMEGYHTYHKGQVIFFIYTISSIVALVLSLLLLRTSSVIEYRSNIKEKWQPIYNRIPLDACLLIFIVTIVIILQALTMSMDYYSYIDPFAVFLQIIIPAIIVALTLIQIILLKGRLKGIGHPEIEWQKSLVRRSFKGIREAFFTRNFGFQSILVLGVIFASGFGLTVVLLYPQTFFIYIPLFIIVTIPTLVITTRWIGRFNRMIDHTSELIKGKSQPDLPAKGHSAIAILSGNINRLKQGVRVSQEKQVKSERLKTELITNVSHDLRTPLTSIITYTELLKTPELLDDDRSAYIDIIDRKSKRLKVLIDDLFEASKMASGNIDLVKDKVDINQLLEQGLAENDESISDSTLQFRVTKPDSPVICFADGQKLWRVFDNLIGNILKYALEGTRVFIAVKTVNSQAVITFKNITKYELSENIDELFERFKRGDTSRHTEGSGLGLAIAKSIIDLHDGTMDIEVDGDLFKVTITLDLS</sequence>
<keyword evidence="7 14" id="KW-0812">Transmembrane</keyword>
<evidence type="ECO:0000256" key="1">
    <source>
        <dbReference type="ARBA" id="ARBA00000085"/>
    </source>
</evidence>
<evidence type="ECO:0000256" key="5">
    <source>
        <dbReference type="ARBA" id="ARBA00022553"/>
    </source>
</evidence>
<dbReference type="EC" id="2.7.13.3" evidence="3"/>
<dbReference type="InterPro" id="IPR036890">
    <property type="entry name" value="HATPase_C_sf"/>
</dbReference>
<feature type="transmembrane region" description="Helical" evidence="14">
    <location>
        <begin position="314"/>
        <end position="335"/>
    </location>
</feature>
<gene>
    <name evidence="16" type="ORF">EV207_11020</name>
</gene>
<keyword evidence="11 14" id="KW-1133">Transmembrane helix</keyword>
<evidence type="ECO:0000256" key="9">
    <source>
        <dbReference type="ARBA" id="ARBA00022777"/>
    </source>
</evidence>
<dbReference type="SUPFAM" id="SSF47384">
    <property type="entry name" value="Homodimeric domain of signal transducing histidine kinase"/>
    <property type="match status" value="1"/>
</dbReference>
<dbReference type="PROSITE" id="PS50109">
    <property type="entry name" value="HIS_KIN"/>
    <property type="match status" value="1"/>
</dbReference>
<dbReference type="SMART" id="SM00387">
    <property type="entry name" value="HATPase_c"/>
    <property type="match status" value="1"/>
</dbReference>
<dbReference type="SMART" id="SM00388">
    <property type="entry name" value="HisKA"/>
    <property type="match status" value="1"/>
</dbReference>
<keyword evidence="6" id="KW-0808">Transferase</keyword>
<evidence type="ECO:0000259" key="15">
    <source>
        <dbReference type="PROSITE" id="PS50109"/>
    </source>
</evidence>
<dbReference type="Proteomes" id="UP000295416">
    <property type="component" value="Unassembled WGS sequence"/>
</dbReference>
<protein>
    <recommendedName>
        <fullName evidence="3">histidine kinase</fullName>
        <ecNumber evidence="3">2.7.13.3</ecNumber>
    </recommendedName>
</protein>
<evidence type="ECO:0000313" key="16">
    <source>
        <dbReference type="EMBL" id="TCP29400.1"/>
    </source>
</evidence>
<dbReference type="PRINTS" id="PR00344">
    <property type="entry name" value="BCTRLSENSOR"/>
</dbReference>
<evidence type="ECO:0000256" key="2">
    <source>
        <dbReference type="ARBA" id="ARBA00004651"/>
    </source>
</evidence>
<evidence type="ECO:0000256" key="4">
    <source>
        <dbReference type="ARBA" id="ARBA00022475"/>
    </source>
</evidence>
<keyword evidence="4" id="KW-1003">Cell membrane</keyword>
<evidence type="ECO:0000256" key="12">
    <source>
        <dbReference type="ARBA" id="ARBA00023012"/>
    </source>
</evidence>
<evidence type="ECO:0000313" key="17">
    <source>
        <dbReference type="Proteomes" id="UP000295416"/>
    </source>
</evidence>
<dbReference type="AlphaFoldDB" id="A0A4R2P3Q3"/>
<keyword evidence="17" id="KW-1185">Reference proteome</keyword>
<evidence type="ECO:0000256" key="10">
    <source>
        <dbReference type="ARBA" id="ARBA00022840"/>
    </source>
</evidence>
<dbReference type="PANTHER" id="PTHR45528">
    <property type="entry name" value="SENSOR HISTIDINE KINASE CPXA"/>
    <property type="match status" value="1"/>
</dbReference>
<feature type="transmembrane region" description="Helical" evidence="14">
    <location>
        <begin position="410"/>
        <end position="429"/>
    </location>
</feature>
<dbReference type="PANTHER" id="PTHR45528:SF1">
    <property type="entry name" value="SENSOR HISTIDINE KINASE CPXA"/>
    <property type="match status" value="1"/>
</dbReference>
<dbReference type="Gene3D" id="3.30.565.10">
    <property type="entry name" value="Histidine kinase-like ATPase, C-terminal domain"/>
    <property type="match status" value="1"/>
</dbReference>
<proteinExistence type="predicted"/>
<comment type="subcellular location">
    <subcellularLocation>
        <location evidence="2">Cell membrane</location>
        <topology evidence="2">Multi-pass membrane protein</topology>
    </subcellularLocation>
</comment>
<keyword evidence="9 16" id="KW-0418">Kinase</keyword>
<evidence type="ECO:0000256" key="14">
    <source>
        <dbReference type="SAM" id="Phobius"/>
    </source>
</evidence>
<feature type="transmembrane region" description="Helical" evidence="14">
    <location>
        <begin position="435"/>
        <end position="456"/>
    </location>
</feature>
<dbReference type="Gene3D" id="1.10.287.130">
    <property type="match status" value="1"/>
</dbReference>
<dbReference type="InterPro" id="IPR004358">
    <property type="entry name" value="Sig_transdc_His_kin-like_C"/>
</dbReference>
<dbReference type="SUPFAM" id="SSF55874">
    <property type="entry name" value="ATPase domain of HSP90 chaperone/DNA topoisomerase II/histidine kinase"/>
    <property type="match status" value="1"/>
</dbReference>
<dbReference type="Pfam" id="PF00512">
    <property type="entry name" value="HisKA"/>
    <property type="match status" value="1"/>
</dbReference>
<dbReference type="EMBL" id="SLXK01000010">
    <property type="protein sequence ID" value="TCP29400.1"/>
    <property type="molecule type" value="Genomic_DNA"/>
</dbReference>
<comment type="caution">
    <text evidence="16">The sequence shown here is derived from an EMBL/GenBank/DDBJ whole genome shotgun (WGS) entry which is preliminary data.</text>
</comment>
<evidence type="ECO:0000256" key="13">
    <source>
        <dbReference type="ARBA" id="ARBA00023136"/>
    </source>
</evidence>
<keyword evidence="5" id="KW-0597">Phosphoprotein</keyword>
<comment type="catalytic activity">
    <reaction evidence="1">
        <text>ATP + protein L-histidine = ADP + protein N-phospho-L-histidine.</text>
        <dbReference type="EC" id="2.7.13.3"/>
    </reaction>
</comment>
<organism evidence="16 17">
    <name type="scientific">Scopulibacillus darangshiensis</name>
    <dbReference type="NCBI Taxonomy" id="442528"/>
    <lineage>
        <taxon>Bacteria</taxon>
        <taxon>Bacillati</taxon>
        <taxon>Bacillota</taxon>
        <taxon>Bacilli</taxon>
        <taxon>Bacillales</taxon>
        <taxon>Sporolactobacillaceae</taxon>
        <taxon>Scopulibacillus</taxon>
    </lineage>
</organism>
<feature type="transmembrane region" description="Helical" evidence="14">
    <location>
        <begin position="347"/>
        <end position="370"/>
    </location>
</feature>
<dbReference type="InterPro" id="IPR003594">
    <property type="entry name" value="HATPase_dom"/>
</dbReference>
<dbReference type="InterPro" id="IPR003661">
    <property type="entry name" value="HisK_dim/P_dom"/>
</dbReference>
<evidence type="ECO:0000256" key="3">
    <source>
        <dbReference type="ARBA" id="ARBA00012438"/>
    </source>
</evidence>
<evidence type="ECO:0000256" key="6">
    <source>
        <dbReference type="ARBA" id="ARBA00022679"/>
    </source>
</evidence>
<evidence type="ECO:0000256" key="11">
    <source>
        <dbReference type="ARBA" id="ARBA00022989"/>
    </source>
</evidence>
<dbReference type="GO" id="GO:0005886">
    <property type="term" value="C:plasma membrane"/>
    <property type="evidence" value="ECO:0007669"/>
    <property type="project" value="UniProtKB-SubCell"/>
</dbReference>
<reference evidence="16 17" key="1">
    <citation type="submission" date="2019-03" db="EMBL/GenBank/DDBJ databases">
        <title>Genomic Encyclopedia of Type Strains, Phase IV (KMG-IV): sequencing the most valuable type-strain genomes for metagenomic binning, comparative biology and taxonomic classification.</title>
        <authorList>
            <person name="Goeker M."/>
        </authorList>
    </citation>
    <scope>NUCLEOTIDE SEQUENCE [LARGE SCALE GENOMIC DNA]</scope>
    <source>
        <strain evidence="16 17">DSM 19377</strain>
    </source>
</reference>
<keyword evidence="8" id="KW-0547">Nucleotide-binding</keyword>
<keyword evidence="13 14" id="KW-0472">Membrane</keyword>
<dbReference type="InterPro" id="IPR005467">
    <property type="entry name" value="His_kinase_dom"/>
</dbReference>
<keyword evidence="10" id="KW-0067">ATP-binding</keyword>
<dbReference type="GO" id="GO:0005524">
    <property type="term" value="F:ATP binding"/>
    <property type="evidence" value="ECO:0007669"/>
    <property type="project" value="UniProtKB-KW"/>
</dbReference>
<evidence type="ECO:0000256" key="7">
    <source>
        <dbReference type="ARBA" id="ARBA00022692"/>
    </source>
</evidence>
<dbReference type="GO" id="GO:0000155">
    <property type="term" value="F:phosphorelay sensor kinase activity"/>
    <property type="evidence" value="ECO:0007669"/>
    <property type="project" value="InterPro"/>
</dbReference>
<dbReference type="InterPro" id="IPR036097">
    <property type="entry name" value="HisK_dim/P_sf"/>
</dbReference>
<accession>A0A4R2P3Q3</accession>
<feature type="transmembrane region" description="Helical" evidence="14">
    <location>
        <begin position="273"/>
        <end position="293"/>
    </location>
</feature>
<feature type="domain" description="Histidine kinase" evidence="15">
    <location>
        <begin position="519"/>
        <end position="732"/>
    </location>
</feature>
<dbReference type="Pfam" id="PF02518">
    <property type="entry name" value="HATPase_c"/>
    <property type="match status" value="1"/>
</dbReference>
<name>A0A4R2P3Q3_9BACL</name>
<dbReference type="OrthoDB" id="9792991at2"/>
<keyword evidence="12" id="KW-0902">Two-component regulatory system</keyword>